<protein>
    <recommendedName>
        <fullName evidence="14">Sodium/proline symporter</fullName>
    </recommendedName>
    <alternativeName>
        <fullName evidence="14">Proline permease</fullName>
    </alternativeName>
</protein>
<evidence type="ECO:0000256" key="8">
    <source>
        <dbReference type="ARBA" id="ARBA00023053"/>
    </source>
</evidence>
<keyword evidence="11 14" id="KW-0739">Sodium transport</keyword>
<feature type="transmembrane region" description="Helical" evidence="14">
    <location>
        <begin position="325"/>
        <end position="349"/>
    </location>
</feature>
<dbReference type="GO" id="GO:0005298">
    <property type="term" value="F:proline:sodium symporter activity"/>
    <property type="evidence" value="ECO:0007669"/>
    <property type="project" value="UniProtKB-UniRule"/>
</dbReference>
<dbReference type="NCBIfam" id="TIGR00813">
    <property type="entry name" value="sss"/>
    <property type="match status" value="1"/>
</dbReference>
<dbReference type="InterPro" id="IPR011851">
    <property type="entry name" value="Na/Pro_symporter"/>
</dbReference>
<dbReference type="GO" id="GO:0031402">
    <property type="term" value="F:sodium ion binding"/>
    <property type="evidence" value="ECO:0007669"/>
    <property type="project" value="UniProtKB-UniRule"/>
</dbReference>
<comment type="similarity">
    <text evidence="2 13">Belongs to the sodium:solute symporter (SSF) (TC 2.A.21) family.</text>
</comment>
<feature type="transmembrane region" description="Helical" evidence="14">
    <location>
        <begin position="244"/>
        <end position="262"/>
    </location>
</feature>
<organism evidence="15 16">
    <name type="scientific">Butyricicoccus porcorum</name>
    <dbReference type="NCBI Taxonomy" id="1945634"/>
    <lineage>
        <taxon>Bacteria</taxon>
        <taxon>Bacillati</taxon>
        <taxon>Bacillota</taxon>
        <taxon>Clostridia</taxon>
        <taxon>Eubacteriales</taxon>
        <taxon>Butyricicoccaceae</taxon>
        <taxon>Butyricicoccus</taxon>
    </lineage>
</organism>
<dbReference type="InterPro" id="IPR018212">
    <property type="entry name" value="Na/solute_symporter_CS"/>
</dbReference>
<evidence type="ECO:0000256" key="4">
    <source>
        <dbReference type="ARBA" id="ARBA00022475"/>
    </source>
</evidence>
<keyword evidence="3 14" id="KW-0813">Transport</keyword>
<evidence type="ECO:0000256" key="2">
    <source>
        <dbReference type="ARBA" id="ARBA00006434"/>
    </source>
</evidence>
<dbReference type="EMBL" id="NHOC01000002">
    <property type="protein sequence ID" value="OUM21334.1"/>
    <property type="molecule type" value="Genomic_DNA"/>
</dbReference>
<evidence type="ECO:0000256" key="12">
    <source>
        <dbReference type="ARBA" id="ARBA00033708"/>
    </source>
</evidence>
<keyword evidence="4 14" id="KW-1003">Cell membrane</keyword>
<dbReference type="Proteomes" id="UP000194903">
    <property type="component" value="Unassembled WGS sequence"/>
</dbReference>
<feature type="transmembrane region" description="Helical" evidence="14">
    <location>
        <begin position="442"/>
        <end position="462"/>
    </location>
</feature>
<dbReference type="OrthoDB" id="9810181at2"/>
<dbReference type="AlphaFoldDB" id="A0A252F6F0"/>
<keyword evidence="6 14" id="KW-0769">Symport</keyword>
<dbReference type="PROSITE" id="PS00457">
    <property type="entry name" value="NA_SOLUT_SYMP_2"/>
    <property type="match status" value="1"/>
</dbReference>
<comment type="caution">
    <text evidence="15">The sequence shown here is derived from an EMBL/GenBank/DDBJ whole genome shotgun (WGS) entry which is preliminary data.</text>
</comment>
<feature type="transmembrane region" description="Helical" evidence="14">
    <location>
        <begin position="7"/>
        <end position="25"/>
    </location>
</feature>
<feature type="transmembrane region" description="Helical" evidence="14">
    <location>
        <begin position="283"/>
        <end position="305"/>
    </location>
</feature>
<dbReference type="PANTHER" id="PTHR48086">
    <property type="entry name" value="SODIUM/PROLINE SYMPORTER-RELATED"/>
    <property type="match status" value="1"/>
</dbReference>
<evidence type="ECO:0000313" key="16">
    <source>
        <dbReference type="Proteomes" id="UP000194903"/>
    </source>
</evidence>
<feature type="transmembrane region" description="Helical" evidence="14">
    <location>
        <begin position="387"/>
        <end position="404"/>
    </location>
</feature>
<evidence type="ECO:0000256" key="5">
    <source>
        <dbReference type="ARBA" id="ARBA00022692"/>
    </source>
</evidence>
<gene>
    <name evidence="15" type="ORF">CBW42_01830</name>
</gene>
<dbReference type="InterPro" id="IPR050277">
    <property type="entry name" value="Sodium:Solute_Symporter"/>
</dbReference>
<feature type="transmembrane region" description="Helical" evidence="14">
    <location>
        <begin position="68"/>
        <end position="91"/>
    </location>
</feature>
<evidence type="ECO:0000256" key="13">
    <source>
        <dbReference type="RuleBase" id="RU362091"/>
    </source>
</evidence>
<feature type="transmembrane region" description="Helical" evidence="14">
    <location>
        <begin position="468"/>
        <end position="490"/>
    </location>
</feature>
<dbReference type="PANTHER" id="PTHR48086:SF3">
    <property type="entry name" value="SODIUM_PROLINE SYMPORTER"/>
    <property type="match status" value="1"/>
</dbReference>
<comment type="subcellular location">
    <subcellularLocation>
        <location evidence="1 14">Cell membrane</location>
        <topology evidence="1 14">Multi-pass membrane protein</topology>
    </subcellularLocation>
</comment>
<evidence type="ECO:0000256" key="9">
    <source>
        <dbReference type="ARBA" id="ARBA00023065"/>
    </source>
</evidence>
<keyword evidence="10 14" id="KW-0472">Membrane</keyword>
<evidence type="ECO:0000256" key="10">
    <source>
        <dbReference type="ARBA" id="ARBA00023136"/>
    </source>
</evidence>
<keyword evidence="8 14" id="KW-0915">Sodium</keyword>
<feature type="transmembrane region" description="Helical" evidence="14">
    <location>
        <begin position="126"/>
        <end position="144"/>
    </location>
</feature>
<dbReference type="RefSeq" id="WP_087017171.1">
    <property type="nucleotide sequence ID" value="NZ_NHOC01000002.1"/>
</dbReference>
<accession>A0A252F6F0</accession>
<comment type="function">
    <text evidence="14">Catalyzes the sodium-dependent uptake of extracellular L-proline.</text>
</comment>
<dbReference type="Pfam" id="PF00474">
    <property type="entry name" value="SSF"/>
    <property type="match status" value="1"/>
</dbReference>
<sequence>MFMSSTICIIIAIVLYLGMMLYVGYACSKRNSNVDDFYLGGRKLGPIVTAMSAEASDMSSWLLMGLPGVAYATGIADAAWTAIGLAIGTYLNWLIVARRIRVYSHTTGSITLPDFFSNRYGDKKHLLSSVAAVIIIIFFIPYTASGFAACGKLFNSLFGIDYMLAMLVSAAIIVGYCALGGFLAASTTDLIQSIVMTIALFIVICFGISSAGSWDAVVDNAKALPGYLSLTEIYDPSAGTSSSYSALTIVSTLAWGLGYFGMPHVLLRFMATEDEDKLKTSRRIATIWVVISMSVAVLIGIVGLSMSKAGVLPMLEDSETIIIKIAHVISQHGIIPALIAGIILSGILASTMSTSDSQLLAAASSVSQNIIRDLFGVKMSEKKSMNTARVTVILIAIVAVFLARNPNSSVFKIVSFAWAGFGATFGPVVLLALFWKRSNQWGALAGMIAGGVMVFVWKFGIATLGGVFAIYELLPAFVIACIVNVVVSLLTPAPSSEVTDTFDAVAAKM</sequence>
<evidence type="ECO:0000256" key="3">
    <source>
        <dbReference type="ARBA" id="ARBA00022448"/>
    </source>
</evidence>
<keyword evidence="9 14" id="KW-0406">Ion transport</keyword>
<evidence type="ECO:0000256" key="7">
    <source>
        <dbReference type="ARBA" id="ARBA00022989"/>
    </source>
</evidence>
<keyword evidence="16" id="KW-1185">Reference proteome</keyword>
<evidence type="ECO:0000256" key="11">
    <source>
        <dbReference type="ARBA" id="ARBA00023201"/>
    </source>
</evidence>
<name>A0A252F6F0_9FIRM</name>
<evidence type="ECO:0000256" key="14">
    <source>
        <dbReference type="RuleBase" id="RU366012"/>
    </source>
</evidence>
<dbReference type="GO" id="GO:0005886">
    <property type="term" value="C:plasma membrane"/>
    <property type="evidence" value="ECO:0007669"/>
    <property type="project" value="UniProtKB-SubCell"/>
</dbReference>
<reference evidence="15 16" key="1">
    <citation type="submission" date="2017-05" db="EMBL/GenBank/DDBJ databases">
        <title>Butyricicoccus porcorum sp. nov. a butyrate-producing bacterium from the swine intestinal tract.</title>
        <authorList>
            <person name="Trachsel J."/>
            <person name="Humphrey S."/>
            <person name="Allen H.K."/>
        </authorList>
    </citation>
    <scope>NUCLEOTIDE SEQUENCE [LARGE SCALE GENOMIC DNA]</scope>
    <source>
        <strain evidence="15">BB10</strain>
    </source>
</reference>
<dbReference type="CDD" id="cd11475">
    <property type="entry name" value="SLC5sbd_PutP"/>
    <property type="match status" value="1"/>
</dbReference>
<evidence type="ECO:0000256" key="1">
    <source>
        <dbReference type="ARBA" id="ARBA00004651"/>
    </source>
</evidence>
<keyword evidence="5 14" id="KW-0812">Transmembrane</keyword>
<feature type="transmembrane region" description="Helical" evidence="14">
    <location>
        <begin position="416"/>
        <end position="435"/>
    </location>
</feature>
<keyword evidence="7 14" id="KW-1133">Transmembrane helix</keyword>
<dbReference type="InterPro" id="IPR038377">
    <property type="entry name" value="Na/Glc_symporter_sf"/>
</dbReference>
<dbReference type="InterPro" id="IPR001734">
    <property type="entry name" value="Na/solute_symporter"/>
</dbReference>
<evidence type="ECO:0000313" key="15">
    <source>
        <dbReference type="EMBL" id="OUM21334.1"/>
    </source>
</evidence>
<feature type="transmembrane region" description="Helical" evidence="14">
    <location>
        <begin position="164"/>
        <end position="185"/>
    </location>
</feature>
<feature type="transmembrane region" description="Helical" evidence="14">
    <location>
        <begin position="194"/>
        <end position="214"/>
    </location>
</feature>
<keyword evidence="14" id="KW-0029">Amino-acid transport</keyword>
<dbReference type="Gene3D" id="1.20.1730.10">
    <property type="entry name" value="Sodium/glucose cotransporter"/>
    <property type="match status" value="1"/>
</dbReference>
<proteinExistence type="inferred from homology"/>
<dbReference type="PROSITE" id="PS50283">
    <property type="entry name" value="NA_SOLUT_SYMP_3"/>
    <property type="match status" value="1"/>
</dbReference>
<dbReference type="GO" id="GO:0015824">
    <property type="term" value="P:proline transport"/>
    <property type="evidence" value="ECO:0007669"/>
    <property type="project" value="UniProtKB-UniRule"/>
</dbReference>
<comment type="catalytic activity">
    <reaction evidence="12">
        <text>L-proline(in) + Na(+)(in) = L-proline(out) + Na(+)(out)</text>
        <dbReference type="Rhea" id="RHEA:28967"/>
        <dbReference type="ChEBI" id="CHEBI:29101"/>
        <dbReference type="ChEBI" id="CHEBI:60039"/>
    </reaction>
</comment>
<evidence type="ECO:0000256" key="6">
    <source>
        <dbReference type="ARBA" id="ARBA00022847"/>
    </source>
</evidence>